<organism evidence="2 3">
    <name type="scientific">Clostridium omnivorum</name>
    <dbReference type="NCBI Taxonomy" id="1604902"/>
    <lineage>
        <taxon>Bacteria</taxon>
        <taxon>Bacillati</taxon>
        <taxon>Bacillota</taxon>
        <taxon>Clostridia</taxon>
        <taxon>Eubacteriales</taxon>
        <taxon>Clostridiaceae</taxon>
        <taxon>Clostridium</taxon>
    </lineage>
</organism>
<comment type="caution">
    <text evidence="2">The sequence shown here is derived from an EMBL/GenBank/DDBJ whole genome shotgun (WGS) entry which is preliminary data.</text>
</comment>
<dbReference type="InterPro" id="IPR002881">
    <property type="entry name" value="DUF58"/>
</dbReference>
<feature type="domain" description="DUF58" evidence="1">
    <location>
        <begin position="184"/>
        <end position="344"/>
    </location>
</feature>
<gene>
    <name evidence="2" type="ORF">bsdE14_10880</name>
</gene>
<dbReference type="Pfam" id="PF01882">
    <property type="entry name" value="DUF58"/>
    <property type="match status" value="1"/>
</dbReference>
<dbReference type="RefSeq" id="WP_264848967.1">
    <property type="nucleotide sequence ID" value="NZ_BRXR01000001.1"/>
</dbReference>
<dbReference type="PANTHER" id="PTHR34351:SF2">
    <property type="entry name" value="DUF58 DOMAIN-CONTAINING PROTEIN"/>
    <property type="match status" value="1"/>
</dbReference>
<name>A0ABQ5N393_9CLOT</name>
<accession>A0ABQ5N393</accession>
<dbReference type="EMBL" id="BRXR01000001">
    <property type="protein sequence ID" value="GLC29678.1"/>
    <property type="molecule type" value="Genomic_DNA"/>
</dbReference>
<evidence type="ECO:0000259" key="1">
    <source>
        <dbReference type="Pfam" id="PF01882"/>
    </source>
</evidence>
<protein>
    <recommendedName>
        <fullName evidence="1">DUF58 domain-containing protein</fullName>
    </recommendedName>
</protein>
<evidence type="ECO:0000313" key="3">
    <source>
        <dbReference type="Proteomes" id="UP001208567"/>
    </source>
</evidence>
<proteinExistence type="predicted"/>
<dbReference type="Proteomes" id="UP001208567">
    <property type="component" value="Unassembled WGS sequence"/>
</dbReference>
<sequence>MIGYFIFLFIIIFLILFAEYTRTKGFEKLSVKREVLKSEVMEGEKFNITIVVENNKWLPISFLLLKEVIPSDLGFLEDDDAQFTKEDAIYHVSRLNVLWYERLRRSYEVKAKKRGAYLIKDIRVTIGDYFGFLTKDEIYEDYIELLVYPKLVDVERVGFETTNLYGDNVIKRWIHKDPLYIKGIREYTVEDRMKDIHWKSSLKMNKLMVKDYDYTSELEFMIILNVQCGDPYWYSIDEKAVETGVKLASSIALKTTKEGIPTGMWTNAHVVAYNGEGKGEVAPSVNSFKSILELCARIDYSPKVTFEQMLLDKAKHFNKNSTYIIITSFLNDESVNVLKKLKRSGFTIKLIDISENSSVPAIDGIEKASFKL</sequence>
<keyword evidence="3" id="KW-1185">Reference proteome</keyword>
<dbReference type="PANTHER" id="PTHR34351">
    <property type="entry name" value="SLR1927 PROTEIN-RELATED"/>
    <property type="match status" value="1"/>
</dbReference>
<evidence type="ECO:0000313" key="2">
    <source>
        <dbReference type="EMBL" id="GLC29678.1"/>
    </source>
</evidence>
<reference evidence="2 3" key="1">
    <citation type="journal article" date="2024" name="Int. J. Syst. Evol. Microbiol.">
        <title>Clostridium omnivorum sp. nov., isolated from anoxic soil under the treatment of reductive soil disinfestation.</title>
        <authorList>
            <person name="Ueki A."/>
            <person name="Tonouchi A."/>
            <person name="Kaku N."/>
            <person name="Honma S."/>
            <person name="Ueki K."/>
        </authorList>
    </citation>
    <scope>NUCLEOTIDE SEQUENCE [LARGE SCALE GENOMIC DNA]</scope>
    <source>
        <strain evidence="2 3">E14</strain>
    </source>
</reference>